<evidence type="ECO:0000313" key="3">
    <source>
        <dbReference type="Proteomes" id="UP000293925"/>
    </source>
</evidence>
<organism evidence="2 3">
    <name type="scientific">Pedobacter psychrodurus</name>
    <dbReference type="NCBI Taxonomy" id="2530456"/>
    <lineage>
        <taxon>Bacteria</taxon>
        <taxon>Pseudomonadati</taxon>
        <taxon>Bacteroidota</taxon>
        <taxon>Sphingobacteriia</taxon>
        <taxon>Sphingobacteriales</taxon>
        <taxon>Sphingobacteriaceae</taxon>
        <taxon>Pedobacter</taxon>
    </lineage>
</organism>
<dbReference type="InterPro" id="IPR000073">
    <property type="entry name" value="AB_hydrolase_1"/>
</dbReference>
<dbReference type="Pfam" id="PF00561">
    <property type="entry name" value="Abhydrolase_1"/>
    <property type="match status" value="1"/>
</dbReference>
<name>A0A4R0PVB2_9SPHI</name>
<proteinExistence type="predicted"/>
<keyword evidence="3" id="KW-1185">Reference proteome</keyword>
<evidence type="ECO:0000259" key="1">
    <source>
        <dbReference type="Pfam" id="PF00561"/>
    </source>
</evidence>
<feature type="domain" description="AB hydrolase-1" evidence="1">
    <location>
        <begin position="36"/>
        <end position="269"/>
    </location>
</feature>
<dbReference type="InterPro" id="IPR029058">
    <property type="entry name" value="AB_hydrolase_fold"/>
</dbReference>
<dbReference type="EMBL" id="SJSO01000009">
    <property type="protein sequence ID" value="TCD26500.1"/>
    <property type="molecule type" value="Genomic_DNA"/>
</dbReference>
<dbReference type="GO" id="GO:0016787">
    <property type="term" value="F:hydrolase activity"/>
    <property type="evidence" value="ECO:0007669"/>
    <property type="project" value="UniProtKB-KW"/>
</dbReference>
<dbReference type="RefSeq" id="WP_131530785.1">
    <property type="nucleotide sequence ID" value="NZ_SJSO01000009.1"/>
</dbReference>
<protein>
    <submittedName>
        <fullName evidence="2">Alpha/beta hydrolase</fullName>
    </submittedName>
</protein>
<dbReference type="OrthoDB" id="9773293at2"/>
<dbReference type="InterPro" id="IPR050266">
    <property type="entry name" value="AB_hydrolase_sf"/>
</dbReference>
<dbReference type="PRINTS" id="PR00111">
    <property type="entry name" value="ABHYDROLASE"/>
</dbReference>
<keyword evidence="2" id="KW-0378">Hydrolase</keyword>
<evidence type="ECO:0000313" key="2">
    <source>
        <dbReference type="EMBL" id="TCD26500.1"/>
    </source>
</evidence>
<comment type="caution">
    <text evidence="2">The sequence shown here is derived from an EMBL/GenBank/DDBJ whole genome shotgun (WGS) entry which is preliminary data.</text>
</comment>
<dbReference type="Proteomes" id="UP000293925">
    <property type="component" value="Unassembled WGS sequence"/>
</dbReference>
<dbReference type="AlphaFoldDB" id="A0A4R0PVB2"/>
<dbReference type="Gene3D" id="3.40.50.1820">
    <property type="entry name" value="alpha/beta hydrolase"/>
    <property type="match status" value="1"/>
</dbReference>
<sequence length="285" mass="31597">MKTIKEPQLTAVEIPNQYIQAGKNKIAYRSLGEGKAILLCNRFRGILDTWDPLFLDNLAKKHQVIIFDYPGIGLSTGSLPTTSLEVAMEVKAFAEALKLKKFILGGWSYGGTVAQTFAAHFPEMISHLIIIGSNPPGENGTPPEQVFFDAALKPVNDLNDEIVLFFEPASQSSVAAAKKSNERIAARKTDLSVMVPPELFNNYFMGGADFKTDSYNSREKLAHTKIPILILMGDHDPSFPVENWFPIIKTWKTSQFIILPNSGHGPQHEYPKLASRYIAAFTKLS</sequence>
<dbReference type="SUPFAM" id="SSF53474">
    <property type="entry name" value="alpha/beta-Hydrolases"/>
    <property type="match status" value="1"/>
</dbReference>
<dbReference type="PANTHER" id="PTHR43798">
    <property type="entry name" value="MONOACYLGLYCEROL LIPASE"/>
    <property type="match status" value="1"/>
</dbReference>
<accession>A0A4R0PVB2</accession>
<gene>
    <name evidence="2" type="ORF">EZ456_12970</name>
</gene>
<reference evidence="2 3" key="1">
    <citation type="submission" date="2019-02" db="EMBL/GenBank/DDBJ databases">
        <title>Pedobacter sp. RP-3-21 sp. nov., isolated from Arctic soil.</title>
        <authorList>
            <person name="Dahal R.H."/>
        </authorList>
    </citation>
    <scope>NUCLEOTIDE SEQUENCE [LARGE SCALE GENOMIC DNA]</scope>
    <source>
        <strain evidence="2 3">RP-3-21</strain>
    </source>
</reference>